<dbReference type="OrthoDB" id="1681765at2759"/>
<proteinExistence type="predicted"/>
<reference evidence="2 3" key="1">
    <citation type="journal article" date="2019" name="Nat. Ecol. Evol.">
        <title>Megaphylogeny resolves global patterns of mushroom evolution.</title>
        <authorList>
            <person name="Varga T."/>
            <person name="Krizsan K."/>
            <person name="Foldi C."/>
            <person name="Dima B."/>
            <person name="Sanchez-Garcia M."/>
            <person name="Sanchez-Ramirez S."/>
            <person name="Szollosi G.J."/>
            <person name="Szarkandi J.G."/>
            <person name="Papp V."/>
            <person name="Albert L."/>
            <person name="Andreopoulos W."/>
            <person name="Angelini C."/>
            <person name="Antonin V."/>
            <person name="Barry K.W."/>
            <person name="Bougher N.L."/>
            <person name="Buchanan P."/>
            <person name="Buyck B."/>
            <person name="Bense V."/>
            <person name="Catcheside P."/>
            <person name="Chovatia M."/>
            <person name="Cooper J."/>
            <person name="Damon W."/>
            <person name="Desjardin D."/>
            <person name="Finy P."/>
            <person name="Geml J."/>
            <person name="Haridas S."/>
            <person name="Hughes K."/>
            <person name="Justo A."/>
            <person name="Karasinski D."/>
            <person name="Kautmanova I."/>
            <person name="Kiss B."/>
            <person name="Kocsube S."/>
            <person name="Kotiranta H."/>
            <person name="LaButti K.M."/>
            <person name="Lechner B.E."/>
            <person name="Liimatainen K."/>
            <person name="Lipzen A."/>
            <person name="Lukacs Z."/>
            <person name="Mihaltcheva S."/>
            <person name="Morgado L.N."/>
            <person name="Niskanen T."/>
            <person name="Noordeloos M.E."/>
            <person name="Ohm R.A."/>
            <person name="Ortiz-Santana B."/>
            <person name="Ovrebo C."/>
            <person name="Racz N."/>
            <person name="Riley R."/>
            <person name="Savchenko A."/>
            <person name="Shiryaev A."/>
            <person name="Soop K."/>
            <person name="Spirin V."/>
            <person name="Szebenyi C."/>
            <person name="Tomsovsky M."/>
            <person name="Tulloss R.E."/>
            <person name="Uehling J."/>
            <person name="Grigoriev I.V."/>
            <person name="Vagvolgyi C."/>
            <person name="Papp T."/>
            <person name="Martin F.M."/>
            <person name="Miettinen O."/>
            <person name="Hibbett D.S."/>
            <person name="Nagy L.G."/>
        </authorList>
    </citation>
    <scope>NUCLEOTIDE SEQUENCE [LARGE SCALE GENOMIC DNA]</scope>
    <source>
        <strain evidence="2 3">CBS 121175</strain>
    </source>
</reference>
<organism evidence="2 3">
    <name type="scientific">Coprinopsis marcescibilis</name>
    <name type="common">Agaric fungus</name>
    <name type="synonym">Psathyrella marcescibilis</name>
    <dbReference type="NCBI Taxonomy" id="230819"/>
    <lineage>
        <taxon>Eukaryota</taxon>
        <taxon>Fungi</taxon>
        <taxon>Dikarya</taxon>
        <taxon>Basidiomycota</taxon>
        <taxon>Agaricomycotina</taxon>
        <taxon>Agaricomycetes</taxon>
        <taxon>Agaricomycetidae</taxon>
        <taxon>Agaricales</taxon>
        <taxon>Agaricineae</taxon>
        <taxon>Psathyrellaceae</taxon>
        <taxon>Coprinopsis</taxon>
    </lineage>
</organism>
<dbReference type="InterPro" id="IPR058353">
    <property type="entry name" value="DUF8040"/>
</dbReference>
<protein>
    <recommendedName>
        <fullName evidence="1">DUF8040 domain-containing protein</fullName>
    </recommendedName>
</protein>
<feature type="domain" description="DUF8040" evidence="1">
    <location>
        <begin position="2"/>
        <end position="31"/>
    </location>
</feature>
<accession>A0A5C3KCQ2</accession>
<dbReference type="EMBL" id="ML210458">
    <property type="protein sequence ID" value="TFK17835.1"/>
    <property type="molecule type" value="Genomic_DNA"/>
</dbReference>
<evidence type="ECO:0000313" key="3">
    <source>
        <dbReference type="Proteomes" id="UP000307440"/>
    </source>
</evidence>
<sequence length="74" mass="8374">TGLSLRHVGERFQHSNETVSRYFQEVLDAVSTGPFYAKYVRLPNANDPVPDFIANSTKFFPFFQHVLGAMDGTH</sequence>
<feature type="non-terminal residue" evidence="2">
    <location>
        <position position="1"/>
    </location>
</feature>
<gene>
    <name evidence="2" type="ORF">FA15DRAFT_551350</name>
</gene>
<evidence type="ECO:0000313" key="2">
    <source>
        <dbReference type="EMBL" id="TFK17835.1"/>
    </source>
</evidence>
<evidence type="ECO:0000259" key="1">
    <source>
        <dbReference type="Pfam" id="PF26138"/>
    </source>
</evidence>
<feature type="non-terminal residue" evidence="2">
    <location>
        <position position="74"/>
    </location>
</feature>
<keyword evidence="3" id="KW-1185">Reference proteome</keyword>
<dbReference type="AlphaFoldDB" id="A0A5C3KCQ2"/>
<name>A0A5C3KCQ2_COPMA</name>
<dbReference type="Pfam" id="PF26138">
    <property type="entry name" value="DUF8040"/>
    <property type="match status" value="1"/>
</dbReference>
<dbReference type="Proteomes" id="UP000307440">
    <property type="component" value="Unassembled WGS sequence"/>
</dbReference>
<dbReference type="STRING" id="230819.A0A5C3KCQ2"/>